<dbReference type="GO" id="GO:0003677">
    <property type="term" value="F:DNA binding"/>
    <property type="evidence" value="ECO:0007669"/>
    <property type="project" value="UniProtKB-KW"/>
</dbReference>
<protein>
    <submittedName>
        <fullName evidence="1">Winged helix-turn-helix DNA-binding</fullName>
    </submittedName>
</protein>
<sequence>MEQDLATLQLISNTLKEDPNASQRVLAKKTNVSLGMMNAILGRFAERGWIMLTNVNKRKFAYALTNEGMRELRKRGKNFVEKTFKIANSYNQIMTEEVALAKKHGKTKVVLYGESYVKFLLEYACSKNKIEFEKVSELKEPEIKDNEYAIAGEMNDKETKEKLLKAGCTDILELIQSNSSEDKIF</sequence>
<dbReference type="SUPFAM" id="SSF46785">
    <property type="entry name" value="Winged helix' DNA-binding domain"/>
    <property type="match status" value="1"/>
</dbReference>
<proteinExistence type="predicted"/>
<gene>
    <name evidence="1" type="ORF">SAMN02745152_00895</name>
</gene>
<organism evidence="1 2">
    <name type="scientific">Treponema berlinense</name>
    <dbReference type="NCBI Taxonomy" id="225004"/>
    <lineage>
        <taxon>Bacteria</taxon>
        <taxon>Pseudomonadati</taxon>
        <taxon>Spirochaetota</taxon>
        <taxon>Spirochaetia</taxon>
        <taxon>Spirochaetales</taxon>
        <taxon>Treponemataceae</taxon>
        <taxon>Treponema</taxon>
    </lineage>
</organism>
<dbReference type="OrthoDB" id="359861at2"/>
<evidence type="ECO:0000313" key="2">
    <source>
        <dbReference type="Proteomes" id="UP000190395"/>
    </source>
</evidence>
<accession>A0A1T4MKD7</accession>
<dbReference type="Gene3D" id="1.10.10.10">
    <property type="entry name" value="Winged helix-like DNA-binding domain superfamily/Winged helix DNA-binding domain"/>
    <property type="match status" value="1"/>
</dbReference>
<dbReference type="InterPro" id="IPR036388">
    <property type="entry name" value="WH-like_DNA-bd_sf"/>
</dbReference>
<dbReference type="Proteomes" id="UP000190395">
    <property type="component" value="Unassembled WGS sequence"/>
</dbReference>
<reference evidence="1 2" key="1">
    <citation type="submission" date="2017-02" db="EMBL/GenBank/DDBJ databases">
        <authorList>
            <person name="Peterson S.W."/>
        </authorList>
    </citation>
    <scope>NUCLEOTIDE SEQUENCE [LARGE SCALE GENOMIC DNA]</scope>
    <source>
        <strain evidence="1 2">ATCC BAA-909</strain>
    </source>
</reference>
<dbReference type="STRING" id="225004.SAMN02745152_00895"/>
<name>A0A1T4MKD7_9SPIR</name>
<dbReference type="EMBL" id="FUXC01000004">
    <property type="protein sequence ID" value="SJZ67462.1"/>
    <property type="molecule type" value="Genomic_DNA"/>
</dbReference>
<dbReference type="Pfam" id="PF13412">
    <property type="entry name" value="HTH_24"/>
    <property type="match status" value="1"/>
</dbReference>
<dbReference type="InterPro" id="IPR036390">
    <property type="entry name" value="WH_DNA-bd_sf"/>
</dbReference>
<dbReference type="GeneID" id="303367150"/>
<evidence type="ECO:0000313" key="1">
    <source>
        <dbReference type="EMBL" id="SJZ67462.1"/>
    </source>
</evidence>
<keyword evidence="1" id="KW-0238">DNA-binding</keyword>
<dbReference type="RefSeq" id="WP_078930647.1">
    <property type="nucleotide sequence ID" value="NZ_FUXC01000004.1"/>
</dbReference>
<dbReference type="AlphaFoldDB" id="A0A1T4MKD7"/>
<keyword evidence="2" id="KW-1185">Reference proteome</keyword>